<proteinExistence type="predicted"/>
<reference evidence="1" key="1">
    <citation type="submission" date="2021-01" db="EMBL/GenBank/DDBJ databases">
        <authorList>
            <person name="Corre E."/>
            <person name="Pelletier E."/>
            <person name="Niang G."/>
            <person name="Scheremetjew M."/>
            <person name="Finn R."/>
            <person name="Kale V."/>
            <person name="Holt S."/>
            <person name="Cochrane G."/>
            <person name="Meng A."/>
            <person name="Brown T."/>
            <person name="Cohen L."/>
        </authorList>
    </citation>
    <scope>NUCLEOTIDE SEQUENCE</scope>
    <source>
        <strain evidence="1">Pop2</strain>
    </source>
</reference>
<accession>A0A7S1Z231</accession>
<protein>
    <submittedName>
        <fullName evidence="1">Uncharacterized protein</fullName>
    </submittedName>
</protein>
<dbReference type="EMBL" id="HBGN01013683">
    <property type="protein sequence ID" value="CAD9325691.1"/>
    <property type="molecule type" value="Transcribed_RNA"/>
</dbReference>
<dbReference type="AlphaFoldDB" id="A0A7S1Z231"/>
<organism evidence="1">
    <name type="scientific">Ditylum brightwellii</name>
    <dbReference type="NCBI Taxonomy" id="49249"/>
    <lineage>
        <taxon>Eukaryota</taxon>
        <taxon>Sar</taxon>
        <taxon>Stramenopiles</taxon>
        <taxon>Ochrophyta</taxon>
        <taxon>Bacillariophyta</taxon>
        <taxon>Mediophyceae</taxon>
        <taxon>Lithodesmiophycidae</taxon>
        <taxon>Lithodesmiales</taxon>
        <taxon>Lithodesmiaceae</taxon>
        <taxon>Ditylum</taxon>
    </lineage>
</organism>
<sequence length="272" mass="30725">MSLPIARAKFPGYGGYLLVNDDAMVKFWELPSDLWFGDRPWGTFPPLQYSQQTWGERMIKKRYPYGNYGWSWYNYDSGSVALKTGAVRSNFDAALDAMKDLCRNETGITNDMDDVSVAEFCGGQSEQNVLNPYVHGGGKADILYVPGNKLGASMSRAITLFGEHDVFMEIAYPMIMNVVVPRERVLEMPLCDNSIQSWGNKYDSDIVQFKPYFKKTREEGGGLQCPVIHPIKFGMEVSIAYWKDVITNSTASCSWCIWKDTDNNAGFWTLAN</sequence>
<evidence type="ECO:0000313" key="1">
    <source>
        <dbReference type="EMBL" id="CAD9325691.1"/>
    </source>
</evidence>
<gene>
    <name evidence="1" type="ORF">DBRI1063_LOCUS8752</name>
</gene>
<name>A0A7S1Z231_9STRA</name>